<organism evidence="2 3">
    <name type="scientific">Papaver atlanticum</name>
    <dbReference type="NCBI Taxonomy" id="357466"/>
    <lineage>
        <taxon>Eukaryota</taxon>
        <taxon>Viridiplantae</taxon>
        <taxon>Streptophyta</taxon>
        <taxon>Embryophyta</taxon>
        <taxon>Tracheophyta</taxon>
        <taxon>Spermatophyta</taxon>
        <taxon>Magnoliopsida</taxon>
        <taxon>Ranunculales</taxon>
        <taxon>Papaveraceae</taxon>
        <taxon>Papaveroideae</taxon>
        <taxon>Papaver</taxon>
    </lineage>
</organism>
<feature type="region of interest" description="Disordered" evidence="1">
    <location>
        <begin position="134"/>
        <end position="166"/>
    </location>
</feature>
<accession>A0AAD4S6I2</accession>
<evidence type="ECO:0000256" key="1">
    <source>
        <dbReference type="SAM" id="MobiDB-lite"/>
    </source>
</evidence>
<dbReference type="AlphaFoldDB" id="A0AAD4S6I2"/>
<dbReference type="PANTHER" id="PTHR35318">
    <property type="entry name" value="BNAA10G08410D PROTEIN"/>
    <property type="match status" value="1"/>
</dbReference>
<dbReference type="EMBL" id="JAJJMB010014053">
    <property type="protein sequence ID" value="KAI3863047.1"/>
    <property type="molecule type" value="Genomic_DNA"/>
</dbReference>
<evidence type="ECO:0000313" key="3">
    <source>
        <dbReference type="Proteomes" id="UP001202328"/>
    </source>
</evidence>
<gene>
    <name evidence="2" type="ORF">MKW98_015505</name>
</gene>
<feature type="compositionally biased region" description="Basic residues" evidence="1">
    <location>
        <begin position="83"/>
        <end position="92"/>
    </location>
</feature>
<reference evidence="2" key="1">
    <citation type="submission" date="2022-04" db="EMBL/GenBank/DDBJ databases">
        <title>A functionally conserved STORR gene fusion in Papaver species that diverged 16.8 million years ago.</title>
        <authorList>
            <person name="Catania T."/>
        </authorList>
    </citation>
    <scope>NUCLEOTIDE SEQUENCE</scope>
    <source>
        <strain evidence="2">S-188037</strain>
    </source>
</reference>
<feature type="compositionally biased region" description="Polar residues" evidence="1">
    <location>
        <begin position="40"/>
        <end position="51"/>
    </location>
</feature>
<proteinExistence type="predicted"/>
<dbReference type="PANTHER" id="PTHR35318:SF2">
    <property type="entry name" value="OS08G0138900 PROTEIN"/>
    <property type="match status" value="1"/>
</dbReference>
<sequence>MAEVMRSSSSSESAVSRNNSNKKMKFLLDFVACYRPPTKNPTINPSPSSSLLVEEKEDTTTPSPVVVGNDNHTDNSSTSASPVKKRARKTMTKSKSMSSQWKPSLTAISEDKIVQIVVKNVERITTTVRSRSLDNKIGAGNDNSRARIRSSDRQRQNQRSYNEYRRDPVPVVLPSFSPTAFLF</sequence>
<protein>
    <submittedName>
        <fullName evidence="2">Uncharacterized protein</fullName>
    </submittedName>
</protein>
<name>A0AAD4S6I2_9MAGN</name>
<dbReference type="Proteomes" id="UP001202328">
    <property type="component" value="Unassembled WGS sequence"/>
</dbReference>
<evidence type="ECO:0000313" key="2">
    <source>
        <dbReference type="EMBL" id="KAI3863047.1"/>
    </source>
</evidence>
<comment type="caution">
    <text evidence="2">The sequence shown here is derived from an EMBL/GenBank/DDBJ whole genome shotgun (WGS) entry which is preliminary data.</text>
</comment>
<feature type="region of interest" description="Disordered" evidence="1">
    <location>
        <begin position="37"/>
        <end position="102"/>
    </location>
</feature>
<keyword evidence="3" id="KW-1185">Reference proteome</keyword>